<dbReference type="SUPFAM" id="SSF51395">
    <property type="entry name" value="FMN-linked oxidoreductases"/>
    <property type="match status" value="1"/>
</dbReference>
<dbReference type="EMBL" id="LR215050">
    <property type="protein sequence ID" value="VEU82519.1"/>
    <property type="molecule type" value="Genomic_DNA"/>
</dbReference>
<keyword evidence="2" id="KW-0285">Flavoprotein</keyword>
<evidence type="ECO:0000256" key="2">
    <source>
        <dbReference type="ARBA" id="ARBA00022630"/>
    </source>
</evidence>
<dbReference type="KEGG" id="ahk:NCTC10172_00534"/>
<dbReference type="PANTHER" id="PTHR43303:SF4">
    <property type="entry name" value="NADPH DEHYDROGENASE C23G7.10C-RELATED"/>
    <property type="match status" value="1"/>
</dbReference>
<dbReference type="GO" id="GO:0010181">
    <property type="term" value="F:FMN binding"/>
    <property type="evidence" value="ECO:0007669"/>
    <property type="project" value="InterPro"/>
</dbReference>
<dbReference type="Proteomes" id="UP000290909">
    <property type="component" value="Chromosome"/>
</dbReference>
<evidence type="ECO:0000256" key="3">
    <source>
        <dbReference type="ARBA" id="ARBA00022643"/>
    </source>
</evidence>
<keyword evidence="4" id="KW-0521">NADP</keyword>
<dbReference type="PANTHER" id="PTHR43303">
    <property type="entry name" value="NADPH DEHYDROGENASE C23G7.10C-RELATED"/>
    <property type="match status" value="1"/>
</dbReference>
<dbReference type="InterPro" id="IPR001155">
    <property type="entry name" value="OxRdtase_FMN_N"/>
</dbReference>
<keyword evidence="3" id="KW-0288">FMN</keyword>
<name>A0A449BJ80_9MOLU</name>
<accession>A0A449BJ80</accession>
<keyword evidence="5 7" id="KW-0560">Oxidoreductase</keyword>
<dbReference type="InterPro" id="IPR044152">
    <property type="entry name" value="YqjM-like"/>
</dbReference>
<dbReference type="RefSeq" id="WP_035369380.1">
    <property type="nucleotide sequence ID" value="NZ_LR215050.1"/>
</dbReference>
<dbReference type="STRING" id="1408416.GCA_000702765_00949"/>
<protein>
    <submittedName>
        <fullName evidence="7">NADH:flavin oxidoreductase/NADH oxidase family protein</fullName>
        <ecNumber evidence="7">1.6.99.1</ecNumber>
    </submittedName>
</protein>
<evidence type="ECO:0000256" key="4">
    <source>
        <dbReference type="ARBA" id="ARBA00022857"/>
    </source>
</evidence>
<evidence type="ECO:0000256" key="5">
    <source>
        <dbReference type="ARBA" id="ARBA00023002"/>
    </source>
</evidence>
<evidence type="ECO:0000256" key="1">
    <source>
        <dbReference type="ARBA" id="ARBA00001917"/>
    </source>
</evidence>
<reference evidence="7 8" key="1">
    <citation type="submission" date="2019-01" db="EMBL/GenBank/DDBJ databases">
        <authorList>
            <consortium name="Pathogen Informatics"/>
        </authorList>
    </citation>
    <scope>NUCLEOTIDE SEQUENCE [LARGE SCALE GENOMIC DNA]</scope>
    <source>
        <strain evidence="7 8">NCTC10172</strain>
    </source>
</reference>
<evidence type="ECO:0000259" key="6">
    <source>
        <dbReference type="Pfam" id="PF00724"/>
    </source>
</evidence>
<dbReference type="EC" id="1.6.99.1" evidence="7"/>
<dbReference type="InterPro" id="IPR013785">
    <property type="entry name" value="Aldolase_TIM"/>
</dbReference>
<keyword evidence="8" id="KW-1185">Reference proteome</keyword>
<comment type="cofactor">
    <cofactor evidence="1">
        <name>FMN</name>
        <dbReference type="ChEBI" id="CHEBI:58210"/>
    </cofactor>
</comment>
<dbReference type="GO" id="GO:0003959">
    <property type="term" value="F:NADPH dehydrogenase activity"/>
    <property type="evidence" value="ECO:0007669"/>
    <property type="project" value="UniProtKB-EC"/>
</dbReference>
<sequence length="329" mass="37005">MKLLEQFNLKNLNLKNRVVMPPMCMYSSFDKSGHLTAFHKAHYLMRAVGGVGYIIIESTGVLPGGRITDQDLGVWSDDFIPDFKSLVTELHKYGTKVAIQINHAGRKSKILPSVAPSAIAFGNYPVPNELSIDEINDIIKAFGAAARRANEAGFDALEIHGAHGYLINQFMSPLANKRKDIYQDRTLFLKNIIKEVKKYWPKDKVLQLRITAYEYDENGLTPEVWASVLNEIKSDIDLVHVSSGGTILTKVNDYPGYQLGYAKTIKSLTGLPVIAGGLIDEIKLAENTLNQEEADLIYFGRKLLREPFFLLNETEIEWPEQYIRGKKQS</sequence>
<proteinExistence type="predicted"/>
<dbReference type="GO" id="GO:0050661">
    <property type="term" value="F:NADP binding"/>
    <property type="evidence" value="ECO:0007669"/>
    <property type="project" value="InterPro"/>
</dbReference>
<dbReference type="Pfam" id="PF00724">
    <property type="entry name" value="Oxidored_FMN"/>
    <property type="match status" value="1"/>
</dbReference>
<evidence type="ECO:0000313" key="8">
    <source>
        <dbReference type="Proteomes" id="UP000290909"/>
    </source>
</evidence>
<gene>
    <name evidence="7" type="primary">namA</name>
    <name evidence="7" type="ORF">NCTC10172_00534</name>
</gene>
<dbReference type="Gene3D" id="3.20.20.70">
    <property type="entry name" value="Aldolase class I"/>
    <property type="match status" value="1"/>
</dbReference>
<evidence type="ECO:0000313" key="7">
    <source>
        <dbReference type="EMBL" id="VEU82519.1"/>
    </source>
</evidence>
<organism evidence="7 8">
    <name type="scientific">Acholeplasma hippikon</name>
    <dbReference type="NCBI Taxonomy" id="264636"/>
    <lineage>
        <taxon>Bacteria</taxon>
        <taxon>Bacillati</taxon>
        <taxon>Mycoplasmatota</taxon>
        <taxon>Mollicutes</taxon>
        <taxon>Acholeplasmatales</taxon>
        <taxon>Acholeplasmataceae</taxon>
        <taxon>Acholeplasma</taxon>
    </lineage>
</organism>
<feature type="domain" description="NADH:flavin oxidoreductase/NADH oxidase N-terminal" evidence="6">
    <location>
        <begin position="3"/>
        <end position="310"/>
    </location>
</feature>
<dbReference type="AlphaFoldDB" id="A0A449BJ80"/>